<comment type="caution">
    <text evidence="1">The sequence shown here is derived from an EMBL/GenBank/DDBJ whole genome shotgun (WGS) entry which is preliminary data.</text>
</comment>
<dbReference type="EMBL" id="JAVDWV010000007">
    <property type="protein sequence ID" value="MDR7154936.1"/>
    <property type="molecule type" value="Genomic_DNA"/>
</dbReference>
<reference evidence="1 2" key="1">
    <citation type="submission" date="2023-07" db="EMBL/GenBank/DDBJ databases">
        <title>Sorghum-associated microbial communities from plants grown in Nebraska, USA.</title>
        <authorList>
            <person name="Schachtman D."/>
        </authorList>
    </citation>
    <scope>NUCLEOTIDE SEQUENCE [LARGE SCALE GENOMIC DNA]</scope>
    <source>
        <strain evidence="1 2">4256</strain>
    </source>
</reference>
<dbReference type="RefSeq" id="WP_310223669.1">
    <property type="nucleotide sequence ID" value="NZ_JAVDWV010000007.1"/>
</dbReference>
<protein>
    <submittedName>
        <fullName evidence="1">Aldose 1-epimerase</fullName>
        <ecNumber evidence="1">5.1.3.3</ecNumber>
    </submittedName>
</protein>
<gene>
    <name evidence="1" type="ORF">J2W40_001754</name>
</gene>
<dbReference type="InterPro" id="IPR008183">
    <property type="entry name" value="Aldose_1/G6P_1-epimerase"/>
</dbReference>
<organism evidence="1 2">
    <name type="scientific">Sphingobium xenophagum</name>
    <dbReference type="NCBI Taxonomy" id="121428"/>
    <lineage>
        <taxon>Bacteria</taxon>
        <taxon>Pseudomonadati</taxon>
        <taxon>Pseudomonadota</taxon>
        <taxon>Alphaproteobacteria</taxon>
        <taxon>Sphingomonadales</taxon>
        <taxon>Sphingomonadaceae</taxon>
        <taxon>Sphingobium</taxon>
    </lineage>
</organism>
<name>A0ABU1X180_SPHXE</name>
<dbReference type="GO" id="GO:0004034">
    <property type="term" value="F:aldose 1-epimerase activity"/>
    <property type="evidence" value="ECO:0007669"/>
    <property type="project" value="UniProtKB-EC"/>
</dbReference>
<dbReference type="Pfam" id="PF01263">
    <property type="entry name" value="Aldose_epim"/>
    <property type="match status" value="1"/>
</dbReference>
<keyword evidence="1" id="KW-0413">Isomerase</keyword>
<dbReference type="InterPro" id="IPR011013">
    <property type="entry name" value="Gal_mutarotase_sf_dom"/>
</dbReference>
<dbReference type="InterPro" id="IPR014718">
    <property type="entry name" value="GH-type_carb-bd"/>
</dbReference>
<dbReference type="CDD" id="cd09021">
    <property type="entry name" value="Aldose_epim_Ec_YphB"/>
    <property type="match status" value="1"/>
</dbReference>
<evidence type="ECO:0000313" key="1">
    <source>
        <dbReference type="EMBL" id="MDR7154936.1"/>
    </source>
</evidence>
<dbReference type="Gene3D" id="2.70.98.10">
    <property type="match status" value="1"/>
</dbReference>
<dbReference type="EC" id="5.1.3.3" evidence="1"/>
<keyword evidence="2" id="KW-1185">Reference proteome</keyword>
<proteinExistence type="predicted"/>
<dbReference type="Proteomes" id="UP001267638">
    <property type="component" value="Unassembled WGS sequence"/>
</dbReference>
<dbReference type="SUPFAM" id="SSF74650">
    <property type="entry name" value="Galactose mutarotase-like"/>
    <property type="match status" value="1"/>
</dbReference>
<sequence length="290" mass="31222">MRAGGLEAALSPACGGALRWLALDGTDLLRRAPEGSVDPLDMASFPLVPYANRIADGRFCFAGQDYHLPLNFGDHPHSLHGHGWQSGWAVTEQSDDAAQFTLVHRPDARWPWAFTARQHIALSPDAIVLTLALTNDADGDAPVGLGFHPYFHADADTRLQFAAGSLWLSTPDMLPERSVPADTLGDWSRLAPVQGDSLIDNVYGGWDGLAIVERGDGLRLMLTASGADWLHVYRPPGSDAFCLEPVSHMPDALNRADGMAIQPPGATRSLSMCIEIDKSDQALPKSARIA</sequence>
<accession>A0ABU1X180</accession>
<evidence type="ECO:0000313" key="2">
    <source>
        <dbReference type="Proteomes" id="UP001267638"/>
    </source>
</evidence>